<keyword evidence="3" id="KW-1185">Reference proteome</keyword>
<dbReference type="KEGG" id="fai:FAD_0145"/>
<keyword evidence="1" id="KW-0812">Transmembrane</keyword>
<keyword evidence="1" id="KW-1133">Transmembrane helix</keyword>
<reference evidence="2 3" key="1">
    <citation type="submission" date="2011-10" db="EMBL/GenBank/DDBJ databases">
        <title>Metabolic and evolutionary patterns in the extreme acidophile Ferroplasma acidiphilum.</title>
        <authorList>
            <person name="Golyshina O.V."/>
            <person name="Kozyavkin S.A."/>
            <person name="Tatusov R.L."/>
            <person name="Slesarev A.I."/>
            <person name="Golyshin P.N."/>
        </authorList>
    </citation>
    <scope>NUCLEOTIDE SEQUENCE [LARGE SCALE GENOMIC DNA]</scope>
    <source>
        <strain evidence="3">Y</strain>
    </source>
</reference>
<dbReference type="OrthoDB" id="36231at2157"/>
<dbReference type="EMBL" id="CP015363">
    <property type="protein sequence ID" value="ARD84075.1"/>
    <property type="molecule type" value="Genomic_DNA"/>
</dbReference>
<dbReference type="AlphaFoldDB" id="A0A1V0N1U5"/>
<keyword evidence="1" id="KW-0472">Membrane</keyword>
<evidence type="ECO:0000313" key="2">
    <source>
        <dbReference type="EMBL" id="ARD84075.1"/>
    </source>
</evidence>
<feature type="transmembrane region" description="Helical" evidence="1">
    <location>
        <begin position="181"/>
        <end position="202"/>
    </location>
</feature>
<feature type="transmembrane region" description="Helical" evidence="1">
    <location>
        <begin position="82"/>
        <end position="104"/>
    </location>
</feature>
<evidence type="ECO:0000256" key="1">
    <source>
        <dbReference type="SAM" id="Phobius"/>
    </source>
</evidence>
<dbReference type="GeneID" id="31675657"/>
<gene>
    <name evidence="2" type="ORF">FAD_0145</name>
</gene>
<protein>
    <submittedName>
        <fullName evidence="2">Cytochrome c oxidase assembly factor</fullName>
    </submittedName>
</protein>
<dbReference type="RefSeq" id="WP_081141371.1">
    <property type="nucleotide sequence ID" value="NZ_CP015363.1"/>
</dbReference>
<organism evidence="2 3">
    <name type="scientific">Ferroplasma acidiphilum</name>
    <dbReference type="NCBI Taxonomy" id="74969"/>
    <lineage>
        <taxon>Archaea</taxon>
        <taxon>Methanobacteriati</taxon>
        <taxon>Thermoplasmatota</taxon>
        <taxon>Thermoplasmata</taxon>
        <taxon>Thermoplasmatales</taxon>
        <taxon>Ferroplasmaceae</taxon>
        <taxon>Ferroplasma</taxon>
    </lineage>
</organism>
<feature type="transmembrane region" description="Helical" evidence="1">
    <location>
        <begin position="6"/>
        <end position="35"/>
    </location>
</feature>
<feature type="transmembrane region" description="Helical" evidence="1">
    <location>
        <begin position="208"/>
        <end position="226"/>
    </location>
</feature>
<feature type="transmembrane region" description="Helical" evidence="1">
    <location>
        <begin position="56"/>
        <end position="76"/>
    </location>
</feature>
<feature type="transmembrane region" description="Helical" evidence="1">
    <location>
        <begin position="116"/>
        <end position="133"/>
    </location>
</feature>
<evidence type="ECO:0000313" key="3">
    <source>
        <dbReference type="Proteomes" id="UP000192050"/>
    </source>
</evidence>
<accession>A0A1V0N1U5</accession>
<sequence>MNVILYYYFVFQVILAFGIVIVGGTVEGYGYGLSLGTKWPYTKDMPLKAKAGDPEVWHRILATLLGVDAVIMVVLIHGALEITGLILVVLTALLGMATLYTLAGKAPSVVQGLHDILAYSTALTYLLIIYPVAGNVLDLVIHNIPLYFFFAVIYMGGMTTGERGYQKAIGYFKIPKTRAQWIWTIHGLAVLLFLFTLILFFFTYNVALIIIGVQIIVGIIVFISVNKSASRPGFIIPMHQFFTILIVLSIVFQLSIFK</sequence>
<proteinExistence type="predicted"/>
<dbReference type="STRING" id="74969.FAD_0145"/>
<dbReference type="Proteomes" id="UP000192050">
    <property type="component" value="Chromosome"/>
</dbReference>
<name>A0A1V0N1U5_9ARCH</name>
<feature type="transmembrane region" description="Helical" evidence="1">
    <location>
        <begin position="139"/>
        <end position="160"/>
    </location>
</feature>
<feature type="transmembrane region" description="Helical" evidence="1">
    <location>
        <begin position="238"/>
        <end position="257"/>
    </location>
</feature>